<dbReference type="PANTHER" id="PTHR18901:SF38">
    <property type="entry name" value="PSEUDOURIDINE-5'-PHOSPHATASE"/>
    <property type="match status" value="1"/>
</dbReference>
<dbReference type="InterPro" id="IPR006439">
    <property type="entry name" value="HAD-SF_hydro_IA"/>
</dbReference>
<dbReference type="InterPro" id="IPR023214">
    <property type="entry name" value="HAD_sf"/>
</dbReference>
<name>A0ABN0XRW4_9LACT</name>
<dbReference type="GO" id="GO:0016787">
    <property type="term" value="F:hydrolase activity"/>
    <property type="evidence" value="ECO:0007669"/>
    <property type="project" value="UniProtKB-KW"/>
</dbReference>
<evidence type="ECO:0000313" key="1">
    <source>
        <dbReference type="EMBL" id="GAA0371267.1"/>
    </source>
</evidence>
<sequence length="216" mass="24251">MKKAVIFDMDGLMFDTESLYFKGNQITAESVGIPFDYAFYENYIGSSDDDLYEGMYQTFEKEKVDAFIERAESDVEDVLFSSDPVLKEGLVPLLDYLKEHHIKTIVASSSKRQVVQTLLKNAELTHYFDAIVGGDEVKVSKPHPEIFQKAAALTGYEHSEIVVLEDSLNGIRAAHAAGIDVIMVPDLIQPTDEARKLALDICNDLHEILRKIKNGF</sequence>
<keyword evidence="1" id="KW-0378">Hydrolase</keyword>
<protein>
    <submittedName>
        <fullName evidence="1">HAD family hydrolase</fullName>
    </submittedName>
</protein>
<dbReference type="Gene3D" id="1.10.150.240">
    <property type="entry name" value="Putative phosphatase, domain 2"/>
    <property type="match status" value="1"/>
</dbReference>
<dbReference type="InterPro" id="IPR036412">
    <property type="entry name" value="HAD-like_sf"/>
</dbReference>
<dbReference type="InterPro" id="IPR023198">
    <property type="entry name" value="PGP-like_dom2"/>
</dbReference>
<dbReference type="PRINTS" id="PR00413">
    <property type="entry name" value="HADHALOGNASE"/>
</dbReference>
<keyword evidence="2" id="KW-1185">Reference proteome</keyword>
<dbReference type="NCBIfam" id="TIGR01549">
    <property type="entry name" value="HAD-SF-IA-v1"/>
    <property type="match status" value="1"/>
</dbReference>
<gene>
    <name evidence="1" type="ORF">GCM10008932_23190</name>
</gene>
<accession>A0ABN0XRW4</accession>
<dbReference type="Gene3D" id="3.40.50.1000">
    <property type="entry name" value="HAD superfamily/HAD-like"/>
    <property type="match status" value="1"/>
</dbReference>
<dbReference type="PANTHER" id="PTHR18901">
    <property type="entry name" value="2-DEOXYGLUCOSE-6-PHOSPHATE PHOSPHATASE 2"/>
    <property type="match status" value="1"/>
</dbReference>
<reference evidence="1 2" key="1">
    <citation type="journal article" date="2019" name="Int. J. Syst. Evol. Microbiol.">
        <title>The Global Catalogue of Microorganisms (GCM) 10K type strain sequencing project: providing services to taxonomists for standard genome sequencing and annotation.</title>
        <authorList>
            <consortium name="The Broad Institute Genomics Platform"/>
            <consortium name="The Broad Institute Genome Sequencing Center for Infectious Disease"/>
            <person name="Wu L."/>
            <person name="Ma J."/>
        </authorList>
    </citation>
    <scope>NUCLEOTIDE SEQUENCE [LARGE SCALE GENOMIC DNA]</scope>
    <source>
        <strain evidence="1 2">JCM 12662</strain>
    </source>
</reference>
<dbReference type="SUPFAM" id="SSF56784">
    <property type="entry name" value="HAD-like"/>
    <property type="match status" value="1"/>
</dbReference>
<dbReference type="CDD" id="cd07505">
    <property type="entry name" value="HAD_BPGM-like"/>
    <property type="match status" value="1"/>
</dbReference>
<organism evidence="1 2">
    <name type="scientific">Alkalibacterium iburiense</name>
    <dbReference type="NCBI Taxonomy" id="290589"/>
    <lineage>
        <taxon>Bacteria</taxon>
        <taxon>Bacillati</taxon>
        <taxon>Bacillota</taxon>
        <taxon>Bacilli</taxon>
        <taxon>Lactobacillales</taxon>
        <taxon>Carnobacteriaceae</taxon>
        <taxon>Alkalibacterium</taxon>
    </lineage>
</organism>
<dbReference type="InterPro" id="IPR041492">
    <property type="entry name" value="HAD_2"/>
</dbReference>
<evidence type="ECO:0000313" key="2">
    <source>
        <dbReference type="Proteomes" id="UP001501166"/>
    </source>
</evidence>
<dbReference type="SFLD" id="SFLDG01135">
    <property type="entry name" value="C1.5.6:_HAD__Beta-PGM__Phospha"/>
    <property type="match status" value="1"/>
</dbReference>
<dbReference type="NCBIfam" id="TIGR01509">
    <property type="entry name" value="HAD-SF-IA-v3"/>
    <property type="match status" value="1"/>
</dbReference>
<comment type="caution">
    <text evidence="1">The sequence shown here is derived from an EMBL/GenBank/DDBJ whole genome shotgun (WGS) entry which is preliminary data.</text>
</comment>
<proteinExistence type="predicted"/>
<dbReference type="SFLD" id="SFLDS00003">
    <property type="entry name" value="Haloacid_Dehalogenase"/>
    <property type="match status" value="1"/>
</dbReference>
<dbReference type="EMBL" id="BAAACW010000163">
    <property type="protein sequence ID" value="GAA0371267.1"/>
    <property type="molecule type" value="Genomic_DNA"/>
</dbReference>
<dbReference type="Pfam" id="PF13419">
    <property type="entry name" value="HAD_2"/>
    <property type="match status" value="1"/>
</dbReference>
<dbReference type="RefSeq" id="WP_343756825.1">
    <property type="nucleotide sequence ID" value="NZ_BAAACW010000163.1"/>
</dbReference>
<dbReference type="SFLD" id="SFLDG01129">
    <property type="entry name" value="C1.5:_HAD__Beta-PGM__Phosphata"/>
    <property type="match status" value="1"/>
</dbReference>
<dbReference type="Proteomes" id="UP001501166">
    <property type="component" value="Unassembled WGS sequence"/>
</dbReference>